<dbReference type="PROSITE" id="PS50297">
    <property type="entry name" value="ANK_REP_REGION"/>
    <property type="match status" value="2"/>
</dbReference>
<feature type="domain" description="F-box" evidence="4">
    <location>
        <begin position="1"/>
        <end position="50"/>
    </location>
</feature>
<evidence type="ECO:0000259" key="4">
    <source>
        <dbReference type="PROSITE" id="PS50181"/>
    </source>
</evidence>
<dbReference type="PANTHER" id="PTHR24198:SF165">
    <property type="entry name" value="ANKYRIN REPEAT-CONTAINING PROTEIN-RELATED"/>
    <property type="match status" value="1"/>
</dbReference>
<feature type="repeat" description="ANK" evidence="3">
    <location>
        <begin position="360"/>
        <end position="392"/>
    </location>
</feature>
<evidence type="ECO:0000256" key="2">
    <source>
        <dbReference type="ARBA" id="ARBA00023043"/>
    </source>
</evidence>
<dbReference type="Gene3D" id="1.25.40.20">
    <property type="entry name" value="Ankyrin repeat-containing domain"/>
    <property type="match status" value="4"/>
</dbReference>
<dbReference type="PROSITE" id="PS50181">
    <property type="entry name" value="FBOX"/>
    <property type="match status" value="1"/>
</dbReference>
<evidence type="ECO:0000256" key="3">
    <source>
        <dbReference type="PROSITE-ProRule" id="PRU00023"/>
    </source>
</evidence>
<sequence length="723" mass="80028">MKFLDLPLEIIYLITDFLELDSDISALSRTTRQLHDALDSCLYNNNVKRYEGCGLVSAARLGRLSVAEKLIDAGAPLATFNQAQAICLAAFYGHDAIVKLFLERGLRPNGQDEWWFPELEDCYKIVSNVVMDVQDYYDPIFVREEEHDPMDVAVSCGYDSMVQLLHVYGGMAQWDQAKVIKAMTQSICQSHPAVMRFLEEKYPGTIKYMIQNDQALLRTAGNTEVARILIEAGAPLDIAYSNGDTPLTTAVESGNVDLVRFLIEAGACPNPVGPNGVTLVHLKHAAVAQSLDLVQYLLTHVDVESKISAGGEDLAVLLLVAVACGFEEMLEKILISGCHLDRRSAPYQTQISPYKKQVFQPATVLAWAVKRGDIKAATLLLKNGADPNVERSGQTPLIAACKSGNTDLVVLLLKHGIDVNHTDRNGKPALVIAMRFSPIFEMILSRGPDCQVAFKSRKFNTIEWAIGSGNITLVQRLLDHGVPLEISQEAAKTRTLLTAASRGGVAMLQFLHPYGVIALPGDEGQIAMRSAVVRGDSLTTEYLLKQGFDPNPAADEFADIHAYGPWCGDYHDPKSYLIDAAEAADSEAAAATLDVLLRYGADINKLEKPPRCWSSYRTTANDFPERQFVSLRLLLERGANPLPEDKFGASMLKWGARAYHKRAIHLLQSYVDKRSLSLDDLHRNLLLVEKLSKELDSQSVQGSGYIVRVWRQLYWRKIYPVPK</sequence>
<dbReference type="PROSITE" id="PS50088">
    <property type="entry name" value="ANK_REPEAT"/>
    <property type="match status" value="3"/>
</dbReference>
<dbReference type="RefSeq" id="XP_056574289.1">
    <property type="nucleotide sequence ID" value="XM_056728474.1"/>
</dbReference>
<dbReference type="EMBL" id="JAPZBT010000006">
    <property type="protein sequence ID" value="KAJ5356142.1"/>
    <property type="molecule type" value="Genomic_DNA"/>
</dbReference>
<dbReference type="PANTHER" id="PTHR24198">
    <property type="entry name" value="ANKYRIN REPEAT AND PROTEIN KINASE DOMAIN-CONTAINING PROTEIN"/>
    <property type="match status" value="1"/>
</dbReference>
<accession>A0A9W9USW9</accession>
<dbReference type="InterPro" id="IPR036770">
    <property type="entry name" value="Ankyrin_rpt-contain_sf"/>
</dbReference>
<feature type="repeat" description="ANK" evidence="3">
    <location>
        <begin position="392"/>
        <end position="424"/>
    </location>
</feature>
<organism evidence="5 6">
    <name type="scientific">Penicillium concentricum</name>
    <dbReference type="NCBI Taxonomy" id="293559"/>
    <lineage>
        <taxon>Eukaryota</taxon>
        <taxon>Fungi</taxon>
        <taxon>Dikarya</taxon>
        <taxon>Ascomycota</taxon>
        <taxon>Pezizomycotina</taxon>
        <taxon>Eurotiomycetes</taxon>
        <taxon>Eurotiomycetidae</taxon>
        <taxon>Eurotiales</taxon>
        <taxon>Aspergillaceae</taxon>
        <taxon>Penicillium</taxon>
    </lineage>
</organism>
<keyword evidence="1" id="KW-0677">Repeat</keyword>
<dbReference type="InterPro" id="IPR001810">
    <property type="entry name" value="F-box_dom"/>
</dbReference>
<dbReference type="Proteomes" id="UP001147752">
    <property type="component" value="Unassembled WGS sequence"/>
</dbReference>
<dbReference type="OrthoDB" id="341259at2759"/>
<dbReference type="AlphaFoldDB" id="A0A9W9USW9"/>
<dbReference type="InterPro" id="IPR002110">
    <property type="entry name" value="Ankyrin_rpt"/>
</dbReference>
<protein>
    <recommendedName>
        <fullName evidence="4">F-box domain-containing protein</fullName>
    </recommendedName>
</protein>
<dbReference type="SUPFAM" id="SSF48403">
    <property type="entry name" value="Ankyrin repeat"/>
    <property type="match status" value="2"/>
</dbReference>
<gene>
    <name evidence="5" type="ORF">N7517_010751</name>
</gene>
<comment type="caution">
    <text evidence="5">The sequence shown here is derived from an EMBL/GenBank/DDBJ whole genome shotgun (WGS) entry which is preliminary data.</text>
</comment>
<feature type="repeat" description="ANK" evidence="3">
    <location>
        <begin position="242"/>
        <end position="274"/>
    </location>
</feature>
<dbReference type="Pfam" id="PF12796">
    <property type="entry name" value="Ank_2"/>
    <property type="match status" value="2"/>
</dbReference>
<evidence type="ECO:0000256" key="1">
    <source>
        <dbReference type="ARBA" id="ARBA00022737"/>
    </source>
</evidence>
<reference evidence="5" key="1">
    <citation type="submission" date="2022-12" db="EMBL/GenBank/DDBJ databases">
        <authorList>
            <person name="Petersen C."/>
        </authorList>
    </citation>
    <scope>NUCLEOTIDE SEQUENCE</scope>
    <source>
        <strain evidence="5">IBT 3081</strain>
    </source>
</reference>
<keyword evidence="6" id="KW-1185">Reference proteome</keyword>
<keyword evidence="2 3" id="KW-0040">ANK repeat</keyword>
<reference evidence="5" key="2">
    <citation type="journal article" date="2023" name="IMA Fungus">
        <title>Comparative genomic study of the Penicillium genus elucidates a diverse pangenome and 15 lateral gene transfer events.</title>
        <authorList>
            <person name="Petersen C."/>
            <person name="Sorensen T."/>
            <person name="Nielsen M.R."/>
            <person name="Sondergaard T.E."/>
            <person name="Sorensen J.L."/>
            <person name="Fitzpatrick D.A."/>
            <person name="Frisvad J.C."/>
            <person name="Nielsen K.L."/>
        </authorList>
    </citation>
    <scope>NUCLEOTIDE SEQUENCE</scope>
    <source>
        <strain evidence="5">IBT 3081</strain>
    </source>
</reference>
<dbReference type="SMART" id="SM00248">
    <property type="entry name" value="ANK"/>
    <property type="match status" value="11"/>
</dbReference>
<proteinExistence type="predicted"/>
<evidence type="ECO:0000313" key="6">
    <source>
        <dbReference type="Proteomes" id="UP001147752"/>
    </source>
</evidence>
<dbReference type="GeneID" id="81467657"/>
<evidence type="ECO:0000313" key="5">
    <source>
        <dbReference type="EMBL" id="KAJ5356142.1"/>
    </source>
</evidence>
<name>A0A9W9USW9_9EURO</name>